<dbReference type="InterPro" id="IPR011990">
    <property type="entry name" value="TPR-like_helical_dom_sf"/>
</dbReference>
<reference evidence="2 3" key="1">
    <citation type="submission" date="2022-12" db="EMBL/GenBank/DDBJ databases">
        <title>Chromosome-level genome assembly of true bugs.</title>
        <authorList>
            <person name="Ma L."/>
            <person name="Li H."/>
        </authorList>
    </citation>
    <scope>NUCLEOTIDE SEQUENCE [LARGE SCALE GENOMIC DNA]</scope>
    <source>
        <strain evidence="2">Lab_2022b</strain>
    </source>
</reference>
<dbReference type="Pfam" id="PF16669">
    <property type="entry name" value="TTC5_OB"/>
    <property type="match status" value="1"/>
</dbReference>
<organism evidence="2 3">
    <name type="scientific">Rhynocoris fuscipes</name>
    <dbReference type="NCBI Taxonomy" id="488301"/>
    <lineage>
        <taxon>Eukaryota</taxon>
        <taxon>Metazoa</taxon>
        <taxon>Ecdysozoa</taxon>
        <taxon>Arthropoda</taxon>
        <taxon>Hexapoda</taxon>
        <taxon>Insecta</taxon>
        <taxon>Pterygota</taxon>
        <taxon>Neoptera</taxon>
        <taxon>Paraneoptera</taxon>
        <taxon>Hemiptera</taxon>
        <taxon>Heteroptera</taxon>
        <taxon>Panheteroptera</taxon>
        <taxon>Cimicomorpha</taxon>
        <taxon>Reduviidae</taxon>
        <taxon>Harpactorinae</taxon>
        <taxon>Harpactorini</taxon>
        <taxon>Rhynocoris</taxon>
    </lineage>
</organism>
<dbReference type="Proteomes" id="UP001461498">
    <property type="component" value="Unassembled WGS sequence"/>
</dbReference>
<comment type="caution">
    <text evidence="2">The sequence shown here is derived from an EMBL/GenBank/DDBJ whole genome shotgun (WGS) entry which is preliminary data.</text>
</comment>
<dbReference type="Gene3D" id="1.25.40.10">
    <property type="entry name" value="Tetratricopeptide repeat domain"/>
    <property type="match status" value="1"/>
</dbReference>
<evidence type="ECO:0000313" key="3">
    <source>
        <dbReference type="Proteomes" id="UP001461498"/>
    </source>
</evidence>
<dbReference type="InterPro" id="IPR032076">
    <property type="entry name" value="TTC5_OB"/>
</dbReference>
<feature type="domain" description="Tetratricopeptide repeat protein 5 OB fold" evidence="1">
    <location>
        <begin position="328"/>
        <end position="431"/>
    </location>
</feature>
<name>A0AAW1CGK3_9HEMI</name>
<dbReference type="SMART" id="SM00028">
    <property type="entry name" value="TPR"/>
    <property type="match status" value="3"/>
</dbReference>
<evidence type="ECO:0000259" key="1">
    <source>
        <dbReference type="Pfam" id="PF16669"/>
    </source>
</evidence>
<keyword evidence="3" id="KW-1185">Reference proteome</keyword>
<dbReference type="SUPFAM" id="SSF48452">
    <property type="entry name" value="TPR-like"/>
    <property type="match status" value="1"/>
</dbReference>
<dbReference type="Gene3D" id="2.40.50.550">
    <property type="match status" value="1"/>
</dbReference>
<dbReference type="InterPro" id="IPR038645">
    <property type="entry name" value="TTC5_OB_sf"/>
</dbReference>
<sequence>MDLSVLKLDDEKLVINLDIPNVDDENKTCDIININLLSEKIDYLLKLREQYKLNSATNLDSTIEKLEKIFLQNEDSLMKENKLLYWYKLGQLYSLSSKTKSKSIEPLSKAVKLDPTLVDVWNELGEGYWHNNEAELAQKCFENALVHERKKLPLRNLSIVLRKRAIEPKNDKKAYLEKGIELAKEAVNLDIKDGLSWGILGNAYLSVYFGVKQDIKYAKMALSAYKQAEKLPFAMLNAELHYNKAFASKYSEMYEDTLLSLDRSLEIEGTWEPAVRLRTELLKYLDSVMTLYSNKGKLKPKRIAAMTKELATIQEDPSFRMYAGEILVPFNKLKDGANNRVVVFGKVIWNLCPEESFPFTFGYIDSFGNTIVVTVYNMTPGRGFIIGDSIKIPDPLVVVTNFDYKNKKYCFKTIRVDSPAELIVNKRRLPPAWYTAYTLLTKDKDELDKVHKGSNF</sequence>
<proteinExistence type="predicted"/>
<dbReference type="EMBL" id="JAPXFL010000013">
    <property type="protein sequence ID" value="KAK9497923.1"/>
    <property type="molecule type" value="Genomic_DNA"/>
</dbReference>
<evidence type="ECO:0000313" key="2">
    <source>
        <dbReference type="EMBL" id="KAK9497923.1"/>
    </source>
</evidence>
<protein>
    <recommendedName>
        <fullName evidence="1">Tetratricopeptide repeat protein 5 OB fold domain-containing protein</fullName>
    </recommendedName>
</protein>
<dbReference type="AlphaFoldDB" id="A0AAW1CGK3"/>
<gene>
    <name evidence="2" type="ORF">O3M35_003821</name>
</gene>
<dbReference type="InterPro" id="IPR019734">
    <property type="entry name" value="TPR_rpt"/>
</dbReference>
<accession>A0AAW1CGK3</accession>